<dbReference type="InterPro" id="IPR017871">
    <property type="entry name" value="ABC_transporter-like_CS"/>
</dbReference>
<feature type="domain" description="ABC transporter" evidence="8">
    <location>
        <begin position="2"/>
        <end position="238"/>
    </location>
</feature>
<keyword evidence="3" id="KW-0762">Sugar transport</keyword>
<name>A0ABT7JRA0_9HYPH</name>
<keyword evidence="10" id="KW-1185">Reference proteome</keyword>
<evidence type="ECO:0000256" key="7">
    <source>
        <dbReference type="ARBA" id="ARBA00023136"/>
    </source>
</evidence>
<accession>A0ABT7JRA0</accession>
<dbReference type="PROSITE" id="PS00211">
    <property type="entry name" value="ABC_TRANSPORTER_1"/>
    <property type="match status" value="1"/>
</dbReference>
<dbReference type="PANTHER" id="PTHR43790:SF9">
    <property type="entry name" value="GALACTOFURANOSE TRANSPORTER ATP-BINDING PROTEIN YTFR"/>
    <property type="match status" value="1"/>
</dbReference>
<evidence type="ECO:0000256" key="3">
    <source>
        <dbReference type="ARBA" id="ARBA00022597"/>
    </source>
</evidence>
<evidence type="ECO:0000259" key="8">
    <source>
        <dbReference type="PROSITE" id="PS50893"/>
    </source>
</evidence>
<dbReference type="GO" id="GO:0005524">
    <property type="term" value="F:ATP binding"/>
    <property type="evidence" value="ECO:0007669"/>
    <property type="project" value="UniProtKB-KW"/>
</dbReference>
<reference evidence="9" key="1">
    <citation type="submission" date="2023-06" db="EMBL/GenBank/DDBJ databases">
        <title>Phylogenetic Diversity of Rhizobium strains.</title>
        <authorList>
            <person name="Moura F.T."/>
            <person name="Helene L.C.F."/>
            <person name="Hungria M."/>
        </authorList>
    </citation>
    <scope>NUCLEOTIDE SEQUENCE</scope>
    <source>
        <strain evidence="9">CCGE526</strain>
    </source>
</reference>
<dbReference type="InterPro" id="IPR003439">
    <property type="entry name" value="ABC_transporter-like_ATP-bd"/>
</dbReference>
<evidence type="ECO:0000256" key="2">
    <source>
        <dbReference type="ARBA" id="ARBA00022448"/>
    </source>
</evidence>
<proteinExistence type="inferred from homology"/>
<keyword evidence="4" id="KW-0677">Repeat</keyword>
<dbReference type="RefSeq" id="WP_285867763.1">
    <property type="nucleotide sequence ID" value="NZ_JARFYM010000004.1"/>
</dbReference>
<dbReference type="Proteomes" id="UP001172645">
    <property type="component" value="Unassembled WGS sequence"/>
</dbReference>
<evidence type="ECO:0000256" key="4">
    <source>
        <dbReference type="ARBA" id="ARBA00022737"/>
    </source>
</evidence>
<dbReference type="PANTHER" id="PTHR43790">
    <property type="entry name" value="CARBOHYDRATE TRANSPORT ATP-BINDING PROTEIN MG119-RELATED"/>
    <property type="match status" value="1"/>
</dbReference>
<evidence type="ECO:0000256" key="5">
    <source>
        <dbReference type="ARBA" id="ARBA00022741"/>
    </source>
</evidence>
<dbReference type="InterPro" id="IPR003593">
    <property type="entry name" value="AAA+_ATPase"/>
</dbReference>
<feature type="domain" description="ABC transporter" evidence="8">
    <location>
        <begin position="250"/>
        <end position="494"/>
    </location>
</feature>
<keyword evidence="5" id="KW-0547">Nucleotide-binding</keyword>
<dbReference type="CDD" id="cd03215">
    <property type="entry name" value="ABC_Carb_Monos_II"/>
    <property type="match status" value="1"/>
</dbReference>
<dbReference type="SUPFAM" id="SSF52540">
    <property type="entry name" value="P-loop containing nucleoside triphosphate hydrolases"/>
    <property type="match status" value="2"/>
</dbReference>
<keyword evidence="7" id="KW-0472">Membrane</keyword>
<keyword evidence="2" id="KW-0813">Transport</keyword>
<evidence type="ECO:0000313" key="9">
    <source>
        <dbReference type="EMBL" id="MDL2398880.1"/>
    </source>
</evidence>
<dbReference type="InterPro" id="IPR050107">
    <property type="entry name" value="ABC_carbohydrate_import_ATPase"/>
</dbReference>
<comment type="similarity">
    <text evidence="1">Belongs to the ABC transporter superfamily.</text>
</comment>
<evidence type="ECO:0000313" key="10">
    <source>
        <dbReference type="Proteomes" id="UP001172645"/>
    </source>
</evidence>
<organism evidence="9 10">
    <name type="scientific">Rhizobium mayense</name>
    <dbReference type="NCBI Taxonomy" id="1312184"/>
    <lineage>
        <taxon>Bacteria</taxon>
        <taxon>Pseudomonadati</taxon>
        <taxon>Pseudomonadota</taxon>
        <taxon>Alphaproteobacteria</taxon>
        <taxon>Hyphomicrobiales</taxon>
        <taxon>Rhizobiaceae</taxon>
        <taxon>Rhizobium/Agrobacterium group</taxon>
        <taxon>Rhizobium</taxon>
    </lineage>
</organism>
<keyword evidence="6 9" id="KW-0067">ATP-binding</keyword>
<evidence type="ECO:0000256" key="1">
    <source>
        <dbReference type="ARBA" id="ARBA00005417"/>
    </source>
</evidence>
<dbReference type="Pfam" id="PF00005">
    <property type="entry name" value="ABC_tran"/>
    <property type="match status" value="2"/>
</dbReference>
<dbReference type="EMBL" id="JARFYM010000004">
    <property type="protein sequence ID" value="MDL2398880.1"/>
    <property type="molecule type" value="Genomic_DNA"/>
</dbReference>
<evidence type="ECO:0000256" key="6">
    <source>
        <dbReference type="ARBA" id="ARBA00022840"/>
    </source>
</evidence>
<dbReference type="Gene3D" id="3.40.50.300">
    <property type="entry name" value="P-loop containing nucleotide triphosphate hydrolases"/>
    <property type="match status" value="2"/>
</dbReference>
<dbReference type="PROSITE" id="PS50893">
    <property type="entry name" value="ABC_TRANSPORTER_2"/>
    <property type="match status" value="2"/>
</dbReference>
<dbReference type="SMART" id="SM00382">
    <property type="entry name" value="AAA"/>
    <property type="match status" value="2"/>
</dbReference>
<sequence>MLSLTGICKSFPGVNALTDMGLDVHAGEIHALVGENGAGKSTLTRVIAGVHQPDTGTITFDGKAVKWAKPGEAKQAGIHVIYQEFVLFPHLSVAENIFIGHERRNRLGLIDHRKAAADARELLARFGLDLDPKALVKDLSVADQQMVEIAKALVHEVKLLILDEPTAVISGHEVEVLFARLRSLRDAGVAIIYISHRLEEIFALCNRVTVLKDGRYVATRDIADVNRDELISLMVGRSLVELFPPRRQLLADRPVVLDVKNVSVPGRVRNASITLRAGEITGLAGMVGAGRSELAFAIFGALETSSGEVILDGKDISRITPAHAIAEGIGLVTEDRKGQGLAMQLDIAANITASTLASVTRYGLVDRRQEDEIAKSEINNYRIACRGPSTAVSLMSGGNQQKVILARWARTSTRVLILDEPTRGVDVGAKTEIYRIIQELADRDIAILMISSELPEIVGLSDHVFVMREGEITGSLEADAITEESVIALATHQLAA</sequence>
<gene>
    <name evidence="9" type="ORF">PY649_08250</name>
</gene>
<comment type="caution">
    <text evidence="9">The sequence shown here is derived from an EMBL/GenBank/DDBJ whole genome shotgun (WGS) entry which is preliminary data.</text>
</comment>
<dbReference type="CDD" id="cd03216">
    <property type="entry name" value="ABC_Carb_Monos_I"/>
    <property type="match status" value="1"/>
</dbReference>
<protein>
    <submittedName>
        <fullName evidence="9">Sugar ABC transporter ATP-binding protein</fullName>
    </submittedName>
</protein>
<dbReference type="InterPro" id="IPR027417">
    <property type="entry name" value="P-loop_NTPase"/>
</dbReference>